<dbReference type="Proteomes" id="UP000002495">
    <property type="component" value="Chromosome"/>
</dbReference>
<proteinExistence type="predicted"/>
<dbReference type="OrthoDB" id="5324740at2"/>
<accession>Q7VFY8</accession>
<protein>
    <submittedName>
        <fullName evidence="1">Uncharacterized protein</fullName>
    </submittedName>
</protein>
<evidence type="ECO:0000313" key="2">
    <source>
        <dbReference type="Proteomes" id="UP000002495"/>
    </source>
</evidence>
<evidence type="ECO:0000313" key="1">
    <source>
        <dbReference type="EMBL" id="AAP78134.1"/>
    </source>
</evidence>
<dbReference type="RefSeq" id="WP_011116377.1">
    <property type="nucleotide sequence ID" value="NC_004917.1"/>
</dbReference>
<sequence>MRVSLHLAICCIYLELSILITGCAKTNAPLENQPSAKQAQEESVKSQSHFKTKSKFEEVYVNEGIIFILKEDDANIALYGKSYALLPRSKALKAFLNQQKSIFDVRTLRSNKSMTQIYNQGKNILFYYSSTKGSNLYNRIAPKRFKLTLEEFSDESKEPHEILQIYRIHHFNKAILNTPCIIVQSNQFIRDRARSEMLINLDKHINAKLLSQKETELFLECSIEENEDISNQISQI</sequence>
<dbReference type="EMBL" id="AE017125">
    <property type="protein sequence ID" value="AAP78134.1"/>
    <property type="molecule type" value="Genomic_DNA"/>
</dbReference>
<reference evidence="1 2" key="1">
    <citation type="journal article" date="2003" name="Proc. Natl. Acad. Sci. U.S.A.">
        <title>The complete genome sequence of the carcinogenic bacterium Helicobacter hepaticus.</title>
        <authorList>
            <person name="Suerbaum S."/>
            <person name="Josenhans C."/>
            <person name="Sterzenbach T."/>
            <person name="Drescher B."/>
            <person name="Brandt P."/>
            <person name="Bell M."/>
            <person name="Droege M."/>
            <person name="Fartmann B."/>
            <person name="Fischer H.-P."/>
            <person name="Ge Z."/>
            <person name="Hoerster A."/>
            <person name="Holland R."/>
            <person name="Klein K."/>
            <person name="Koenig J."/>
            <person name="Macko L."/>
            <person name="Mendz G.L."/>
            <person name="Nyakatura G."/>
            <person name="Schauer D.B."/>
            <person name="Shen Z."/>
            <person name="Weber J."/>
            <person name="Frosch M."/>
            <person name="Fox J.G."/>
        </authorList>
    </citation>
    <scope>NUCLEOTIDE SEQUENCE [LARGE SCALE GENOMIC DNA]</scope>
    <source>
        <strain evidence="2">ATCC 51449 / 3B1</strain>
    </source>
</reference>
<dbReference type="STRING" id="235279.HH_1537"/>
<keyword evidence="2" id="KW-1185">Reference proteome</keyword>
<dbReference type="AlphaFoldDB" id="Q7VFY8"/>
<dbReference type="HOGENOM" id="CLU_1174109_0_0_7"/>
<organism evidence="1 2">
    <name type="scientific">Helicobacter hepaticus (strain ATCC 51449 / 3B1)</name>
    <dbReference type="NCBI Taxonomy" id="235279"/>
    <lineage>
        <taxon>Bacteria</taxon>
        <taxon>Pseudomonadati</taxon>
        <taxon>Campylobacterota</taxon>
        <taxon>Epsilonproteobacteria</taxon>
        <taxon>Campylobacterales</taxon>
        <taxon>Helicobacteraceae</taxon>
        <taxon>Helicobacter</taxon>
    </lineage>
</organism>
<dbReference type="KEGG" id="hhe:HH_1537"/>
<gene>
    <name evidence="1" type="ordered locus">HH_1537</name>
</gene>
<name>Q7VFY8_HELHP</name>